<dbReference type="Gene3D" id="3.40.250.10">
    <property type="entry name" value="Rhodanese-like domain"/>
    <property type="match status" value="1"/>
</dbReference>
<proteinExistence type="predicted"/>
<dbReference type="CDD" id="cd00158">
    <property type="entry name" value="RHOD"/>
    <property type="match status" value="1"/>
</dbReference>
<dbReference type="Pfam" id="PF00581">
    <property type="entry name" value="Rhodanese"/>
    <property type="match status" value="1"/>
</dbReference>
<accession>A0A3B0WJC6</accession>
<evidence type="ECO:0000259" key="1">
    <source>
        <dbReference type="PROSITE" id="PS50206"/>
    </source>
</evidence>
<dbReference type="PROSITE" id="PS50206">
    <property type="entry name" value="RHODANESE_3"/>
    <property type="match status" value="1"/>
</dbReference>
<protein>
    <recommendedName>
        <fullName evidence="1">Rhodanese domain-containing protein</fullName>
    </recommendedName>
</protein>
<evidence type="ECO:0000313" key="2">
    <source>
        <dbReference type="EMBL" id="VAW55431.1"/>
    </source>
</evidence>
<dbReference type="EMBL" id="UOFE01000048">
    <property type="protein sequence ID" value="VAW55431.1"/>
    <property type="molecule type" value="Genomic_DNA"/>
</dbReference>
<gene>
    <name evidence="2" type="ORF">MNBD_GAMMA05-2466</name>
</gene>
<sequence length="242" mass="26741">MSKSLNSILMAAIIAVSFSVQAAKEVKVKITKNMSYSTVHDGKELIKISRIQDTSHVIDGSFAKTSRPCPPFCINPISLNESVKTVAELEVIKFMETSMYRGDGVMIDARTPSWHKKGTIPGSINIPFTMFEKDVNGVELAEIFESLGAVERDGVNPFLLMAEGFGLMDGDLKTEQWDFTNAKELLLWCNGPWCGQSPRAIRALINAGYPAEKLYYYRGGMQMWQSLGLTTVKPGDMNVASN</sequence>
<dbReference type="InterPro" id="IPR036873">
    <property type="entry name" value="Rhodanese-like_dom_sf"/>
</dbReference>
<dbReference type="SMART" id="SM00450">
    <property type="entry name" value="RHOD"/>
    <property type="match status" value="1"/>
</dbReference>
<dbReference type="AlphaFoldDB" id="A0A3B0WJC6"/>
<dbReference type="SUPFAM" id="SSF52821">
    <property type="entry name" value="Rhodanese/Cell cycle control phosphatase"/>
    <property type="match status" value="1"/>
</dbReference>
<reference evidence="2" key="1">
    <citation type="submission" date="2018-06" db="EMBL/GenBank/DDBJ databases">
        <authorList>
            <person name="Zhirakovskaya E."/>
        </authorList>
    </citation>
    <scope>NUCLEOTIDE SEQUENCE</scope>
</reference>
<dbReference type="InterPro" id="IPR001763">
    <property type="entry name" value="Rhodanese-like_dom"/>
</dbReference>
<organism evidence="2">
    <name type="scientific">hydrothermal vent metagenome</name>
    <dbReference type="NCBI Taxonomy" id="652676"/>
    <lineage>
        <taxon>unclassified sequences</taxon>
        <taxon>metagenomes</taxon>
        <taxon>ecological metagenomes</taxon>
    </lineage>
</organism>
<name>A0A3B0WJC6_9ZZZZ</name>
<feature type="domain" description="Rhodanese" evidence="1">
    <location>
        <begin position="100"/>
        <end position="233"/>
    </location>
</feature>